<organism evidence="1 2">
    <name type="scientific">Nocardia colli</name>
    <dbReference type="NCBI Taxonomy" id="2545717"/>
    <lineage>
        <taxon>Bacteria</taxon>
        <taxon>Bacillati</taxon>
        <taxon>Actinomycetota</taxon>
        <taxon>Actinomycetes</taxon>
        <taxon>Mycobacteriales</taxon>
        <taxon>Nocardiaceae</taxon>
        <taxon>Nocardia</taxon>
    </lineage>
</organism>
<dbReference type="PANTHER" id="PTHR36439">
    <property type="entry name" value="BLL4334 PROTEIN"/>
    <property type="match status" value="1"/>
</dbReference>
<dbReference type="OrthoDB" id="9806494at2"/>
<dbReference type="AlphaFoldDB" id="A0A5N0EA02"/>
<evidence type="ECO:0000313" key="1">
    <source>
        <dbReference type="EMBL" id="KAA8885570.1"/>
    </source>
</evidence>
<dbReference type="RefSeq" id="WP_150405128.1">
    <property type="nucleotide sequence ID" value="NZ_VXLC01000015.1"/>
</dbReference>
<keyword evidence="2" id="KW-1185">Reference proteome</keyword>
<comment type="caution">
    <text evidence="1">The sequence shown here is derived from an EMBL/GenBank/DDBJ whole genome shotgun (WGS) entry which is preliminary data.</text>
</comment>
<dbReference type="Gene3D" id="3.30.70.1280">
    <property type="entry name" value="SP0830-like domains"/>
    <property type="match status" value="1"/>
</dbReference>
<proteinExistence type="predicted"/>
<protein>
    <submittedName>
        <fullName evidence="1">DUF1697 domain-containing protein</fullName>
    </submittedName>
</protein>
<dbReference type="PIRSF" id="PIRSF008502">
    <property type="entry name" value="UCP008502"/>
    <property type="match status" value="1"/>
</dbReference>
<name>A0A5N0EA02_9NOCA</name>
<dbReference type="Gene3D" id="3.30.70.1260">
    <property type="entry name" value="bacterial protein sp0830 like"/>
    <property type="match status" value="1"/>
</dbReference>
<accession>A0A5N0EA02</accession>
<dbReference type="PANTHER" id="PTHR36439:SF1">
    <property type="entry name" value="DUF1697 DOMAIN-CONTAINING PROTEIN"/>
    <property type="match status" value="1"/>
</dbReference>
<dbReference type="Proteomes" id="UP000323876">
    <property type="component" value="Unassembled WGS sequence"/>
</dbReference>
<dbReference type="EMBL" id="VXLC01000015">
    <property type="protein sequence ID" value="KAA8885570.1"/>
    <property type="molecule type" value="Genomic_DNA"/>
</dbReference>
<dbReference type="InterPro" id="IPR012545">
    <property type="entry name" value="DUF1697"/>
</dbReference>
<sequence>MQYVVLLRGINVGGKNKVSMADLKAALEEGGFTDVKTYINSGNVLVKSSQATAKVNDAVEKIIKDTFGFKVDAVTLTKTAYKKITDALPDNWVHGKSMGCNVMFLWADIDSPDIVEKLPAKDGIDTVKYVPGAILWAFDGKDVNKTGISKLAGPGPSQRMTIRNCNTVRKIAGMLD</sequence>
<evidence type="ECO:0000313" key="2">
    <source>
        <dbReference type="Proteomes" id="UP000323876"/>
    </source>
</evidence>
<gene>
    <name evidence="1" type="ORF">F3087_28465</name>
</gene>
<dbReference type="SUPFAM" id="SSF160379">
    <property type="entry name" value="SP0830-like"/>
    <property type="match status" value="1"/>
</dbReference>
<dbReference type="Pfam" id="PF08002">
    <property type="entry name" value="DUF1697"/>
    <property type="match status" value="1"/>
</dbReference>
<reference evidence="1 2" key="1">
    <citation type="submission" date="2019-09" db="EMBL/GenBank/DDBJ databases">
        <authorList>
            <person name="Wang X."/>
        </authorList>
    </citation>
    <scope>NUCLEOTIDE SEQUENCE [LARGE SCALE GENOMIC DNA]</scope>
    <source>
        <strain evidence="1 2">CICC 11023</strain>
    </source>
</reference>